<reference evidence="1" key="2">
    <citation type="submission" date="2022-11" db="EMBL/GenBank/DDBJ databases">
        <title>Draft genome sequence of Coprococcus comes strain 31264.</title>
        <authorList>
            <person name="Hisatomi A."/>
            <person name="Ohkuma M."/>
            <person name="Sakamoto M."/>
        </authorList>
    </citation>
    <scope>NUCLEOTIDE SEQUENCE</scope>
    <source>
        <strain evidence="1">JCM 31264</strain>
    </source>
</reference>
<protein>
    <submittedName>
        <fullName evidence="1">Uncharacterized protein</fullName>
    </submittedName>
</protein>
<reference evidence="1" key="1">
    <citation type="submission" date="2022-09" db="EMBL/GenBank/DDBJ databases">
        <title>Draft genome sequence of Coprococcus comes strain 31264.</title>
        <authorList>
            <person name="Atsushi H."/>
            <person name="Moriya O."/>
            <person name="Mitsuo S."/>
        </authorList>
    </citation>
    <scope>NUCLEOTIDE SEQUENCE</scope>
    <source>
        <strain evidence="1">JCM 31264</strain>
    </source>
</reference>
<evidence type="ECO:0000313" key="2">
    <source>
        <dbReference type="Proteomes" id="UP001145109"/>
    </source>
</evidence>
<comment type="caution">
    <text evidence="1">The sequence shown here is derived from an EMBL/GenBank/DDBJ whole genome shotgun (WGS) entry which is preliminary data.</text>
</comment>
<gene>
    <name evidence="1" type="ORF">comes_17940</name>
</gene>
<name>A0AA37QCQ1_9FIRM</name>
<dbReference type="Proteomes" id="UP001145109">
    <property type="component" value="Unassembled WGS sequence"/>
</dbReference>
<organism evidence="1 2">
    <name type="scientific">Coprococcus comes</name>
    <dbReference type="NCBI Taxonomy" id="410072"/>
    <lineage>
        <taxon>Bacteria</taxon>
        <taxon>Bacillati</taxon>
        <taxon>Bacillota</taxon>
        <taxon>Clostridia</taxon>
        <taxon>Lachnospirales</taxon>
        <taxon>Lachnospiraceae</taxon>
        <taxon>Coprococcus</taxon>
    </lineage>
</organism>
<dbReference type="Gene3D" id="3.30.2310.20">
    <property type="entry name" value="RelE-like"/>
    <property type="match status" value="1"/>
</dbReference>
<proteinExistence type="predicted"/>
<evidence type="ECO:0000313" key="1">
    <source>
        <dbReference type="EMBL" id="GLG87249.1"/>
    </source>
</evidence>
<accession>A0AA37QCQ1</accession>
<dbReference type="InterPro" id="IPR035093">
    <property type="entry name" value="RelE/ParE_toxin_dom_sf"/>
</dbReference>
<dbReference type="AlphaFoldDB" id="A0AA37QCQ1"/>
<sequence length="68" mass="7987">MPDEMHDYKVILTWEAIYDVTDITDYIEAEFDQTRADRFQNDIQSQMKKLGYLSGSFPKTHILNDLGN</sequence>
<dbReference type="RefSeq" id="WP_156337659.1">
    <property type="nucleotide sequence ID" value="NZ_BSCI01000009.1"/>
</dbReference>
<dbReference type="EMBL" id="BSCI01000009">
    <property type="protein sequence ID" value="GLG87249.1"/>
    <property type="molecule type" value="Genomic_DNA"/>
</dbReference>